<dbReference type="Ensembl" id="ENSCMIT00000048214.1">
    <property type="protein sequence ID" value="ENSCMIP00000047543.1"/>
    <property type="gene ID" value="ENSCMIG00000019476.1"/>
</dbReference>
<feature type="region of interest" description="Disordered" evidence="1">
    <location>
        <begin position="1"/>
        <end position="28"/>
    </location>
</feature>
<feature type="domain" description="PID" evidence="2">
    <location>
        <begin position="43"/>
        <end position="114"/>
    </location>
</feature>
<reference evidence="4" key="1">
    <citation type="journal article" date="2006" name="Science">
        <title>Ancient noncoding elements conserved in the human genome.</title>
        <authorList>
            <person name="Venkatesh B."/>
            <person name="Kirkness E.F."/>
            <person name="Loh Y.H."/>
            <person name="Halpern A.L."/>
            <person name="Lee A.P."/>
            <person name="Johnson J."/>
            <person name="Dandona N."/>
            <person name="Viswanathan L.D."/>
            <person name="Tay A."/>
            <person name="Venter J.C."/>
            <person name="Strausberg R.L."/>
            <person name="Brenner S."/>
        </authorList>
    </citation>
    <scope>NUCLEOTIDE SEQUENCE [LARGE SCALE GENOMIC DNA]</scope>
</reference>
<reference evidence="3" key="4">
    <citation type="submission" date="2025-08" db="UniProtKB">
        <authorList>
            <consortium name="Ensembl"/>
        </authorList>
    </citation>
    <scope>IDENTIFICATION</scope>
</reference>
<dbReference type="GO" id="GO:0001764">
    <property type="term" value="P:neuron migration"/>
    <property type="evidence" value="ECO:0007669"/>
    <property type="project" value="TreeGrafter"/>
</dbReference>
<dbReference type="InterPro" id="IPR006020">
    <property type="entry name" value="PTB/PI_dom"/>
</dbReference>
<keyword evidence="4" id="KW-1185">Reference proteome</keyword>
<name>A0A4W3K7K5_CALMI</name>
<feature type="compositionally biased region" description="Acidic residues" evidence="1">
    <location>
        <begin position="1"/>
        <end position="11"/>
    </location>
</feature>
<reference evidence="3" key="5">
    <citation type="submission" date="2025-09" db="UniProtKB">
        <authorList>
            <consortium name="Ensembl"/>
        </authorList>
    </citation>
    <scope>IDENTIFICATION</scope>
</reference>
<evidence type="ECO:0000313" key="4">
    <source>
        <dbReference type="Proteomes" id="UP000314986"/>
    </source>
</evidence>
<protein>
    <recommendedName>
        <fullName evidence="2">PID domain-containing protein</fullName>
    </recommendedName>
</protein>
<proteinExistence type="predicted"/>
<dbReference type="AlphaFoldDB" id="A0A4W3K7K5"/>
<reference evidence="4" key="3">
    <citation type="journal article" date="2014" name="Nature">
        <title>Elephant shark genome provides unique insights into gnathostome evolution.</title>
        <authorList>
            <consortium name="International Elephant Shark Genome Sequencing Consortium"/>
            <person name="Venkatesh B."/>
            <person name="Lee A.P."/>
            <person name="Ravi V."/>
            <person name="Maurya A.K."/>
            <person name="Lian M.M."/>
            <person name="Swann J.B."/>
            <person name="Ohta Y."/>
            <person name="Flajnik M.F."/>
            <person name="Sutoh Y."/>
            <person name="Kasahara M."/>
            <person name="Hoon S."/>
            <person name="Gangu V."/>
            <person name="Roy S.W."/>
            <person name="Irimia M."/>
            <person name="Korzh V."/>
            <person name="Kondrychyn I."/>
            <person name="Lim Z.W."/>
            <person name="Tay B.H."/>
            <person name="Tohari S."/>
            <person name="Kong K.W."/>
            <person name="Ho S."/>
            <person name="Lorente-Galdos B."/>
            <person name="Quilez J."/>
            <person name="Marques-Bonet T."/>
            <person name="Raney B.J."/>
            <person name="Ingham P.W."/>
            <person name="Tay A."/>
            <person name="Hillier L.W."/>
            <person name="Minx P."/>
            <person name="Boehm T."/>
            <person name="Wilson R.K."/>
            <person name="Brenner S."/>
            <person name="Warren W.C."/>
        </authorList>
    </citation>
    <scope>NUCLEOTIDE SEQUENCE [LARGE SCALE GENOMIC DNA]</scope>
</reference>
<dbReference type="GO" id="GO:0005737">
    <property type="term" value="C:cytoplasm"/>
    <property type="evidence" value="ECO:0007669"/>
    <property type="project" value="TreeGrafter"/>
</dbReference>
<evidence type="ECO:0000259" key="2">
    <source>
        <dbReference type="PROSITE" id="PS01179"/>
    </source>
</evidence>
<reference evidence="4" key="2">
    <citation type="journal article" date="2007" name="PLoS Biol.">
        <title>Survey sequencing and comparative analysis of the elephant shark (Callorhinchus milii) genome.</title>
        <authorList>
            <person name="Venkatesh B."/>
            <person name="Kirkness E.F."/>
            <person name="Loh Y.H."/>
            <person name="Halpern A.L."/>
            <person name="Lee A.P."/>
            <person name="Johnson J."/>
            <person name="Dandona N."/>
            <person name="Viswanathan L.D."/>
            <person name="Tay A."/>
            <person name="Venter J.C."/>
            <person name="Strausberg R.L."/>
            <person name="Brenner S."/>
        </authorList>
    </citation>
    <scope>NUCLEOTIDE SEQUENCE [LARGE SCALE GENOMIC DNA]</scope>
</reference>
<dbReference type="PROSITE" id="PS01179">
    <property type="entry name" value="PID"/>
    <property type="match status" value="1"/>
</dbReference>
<dbReference type="InterPro" id="IPR048559">
    <property type="entry name" value="DAB1/2_SBM"/>
</dbReference>
<dbReference type="Gene3D" id="2.30.29.30">
    <property type="entry name" value="Pleckstrin-homology domain (PH domain)/Phosphotyrosine-binding domain (PTB)"/>
    <property type="match status" value="1"/>
</dbReference>
<dbReference type="InterPro" id="IPR011993">
    <property type="entry name" value="PH-like_dom_sf"/>
</dbReference>
<dbReference type="Proteomes" id="UP000314986">
    <property type="component" value="Unassembled WGS sequence"/>
</dbReference>
<sequence>VSLGEWGEDTDNWPKNQRGGKETSSRPRRIDVCEGYGAKRFKGDGIRYKAKLIGLDEVTAARGDKLCQDSMMKLKGIAVTARSKGEHKQRIFLTISFGGIKIFDEKTGVSVTEHSGKPED</sequence>
<dbReference type="PANTHER" id="PTHR47695">
    <property type="entry name" value="PID DOMAIN-CONTAINING PROTEIN"/>
    <property type="match status" value="1"/>
</dbReference>
<evidence type="ECO:0000313" key="3">
    <source>
        <dbReference type="Ensembl" id="ENSCMIP00000047543.1"/>
    </source>
</evidence>
<dbReference type="SUPFAM" id="SSF50729">
    <property type="entry name" value="PH domain-like"/>
    <property type="match status" value="1"/>
</dbReference>
<accession>A0A4W3K7K5</accession>
<evidence type="ECO:0000256" key="1">
    <source>
        <dbReference type="SAM" id="MobiDB-lite"/>
    </source>
</evidence>
<dbReference type="PANTHER" id="PTHR47695:SF4">
    <property type="entry name" value="DISABLED HOMOLOG 1"/>
    <property type="match status" value="1"/>
</dbReference>
<dbReference type="GeneTree" id="ENSGT00940000158038"/>
<dbReference type="Pfam" id="PF21792">
    <property type="entry name" value="DAB2_SBM"/>
    <property type="match status" value="1"/>
</dbReference>
<organism evidence="3 4">
    <name type="scientific">Callorhinchus milii</name>
    <name type="common">Ghost shark</name>
    <dbReference type="NCBI Taxonomy" id="7868"/>
    <lineage>
        <taxon>Eukaryota</taxon>
        <taxon>Metazoa</taxon>
        <taxon>Chordata</taxon>
        <taxon>Craniata</taxon>
        <taxon>Vertebrata</taxon>
        <taxon>Chondrichthyes</taxon>
        <taxon>Holocephali</taxon>
        <taxon>Chimaeriformes</taxon>
        <taxon>Callorhinchidae</taxon>
        <taxon>Callorhinchus</taxon>
    </lineage>
</organism>
<feature type="compositionally biased region" description="Basic and acidic residues" evidence="1">
    <location>
        <begin position="19"/>
        <end position="28"/>
    </location>
</feature>